<dbReference type="PIRSF" id="PIRSF002825">
    <property type="entry name" value="CfbpA"/>
    <property type="match status" value="1"/>
</dbReference>
<evidence type="ECO:0000313" key="4">
    <source>
        <dbReference type="Proteomes" id="UP000183994"/>
    </source>
</evidence>
<dbReference type="RefSeq" id="WP_073478595.1">
    <property type="nucleotide sequence ID" value="NZ_FQZU01000045.1"/>
</dbReference>
<dbReference type="SUPFAM" id="SSF53850">
    <property type="entry name" value="Periplasmic binding protein-like II"/>
    <property type="match status" value="1"/>
</dbReference>
<dbReference type="Pfam" id="PF13343">
    <property type="entry name" value="SBP_bac_6"/>
    <property type="match status" value="1"/>
</dbReference>
<dbReference type="EMBL" id="FQZU01000045">
    <property type="protein sequence ID" value="SHL09558.1"/>
    <property type="molecule type" value="Genomic_DNA"/>
</dbReference>
<proteinExistence type="predicted"/>
<evidence type="ECO:0000256" key="2">
    <source>
        <dbReference type="SAM" id="SignalP"/>
    </source>
</evidence>
<keyword evidence="1 2" id="KW-0732">Signal</keyword>
<feature type="chain" id="PRO_5013133438" evidence="2">
    <location>
        <begin position="23"/>
        <end position="327"/>
    </location>
</feature>
<feature type="signal peptide" evidence="2">
    <location>
        <begin position="1"/>
        <end position="22"/>
    </location>
</feature>
<organism evidence="3 4">
    <name type="scientific">Desulfatibacillum alkenivorans DSM 16219</name>
    <dbReference type="NCBI Taxonomy" id="1121393"/>
    <lineage>
        <taxon>Bacteria</taxon>
        <taxon>Pseudomonadati</taxon>
        <taxon>Thermodesulfobacteriota</taxon>
        <taxon>Desulfobacteria</taxon>
        <taxon>Desulfobacterales</taxon>
        <taxon>Desulfatibacillaceae</taxon>
        <taxon>Desulfatibacillum</taxon>
    </lineage>
</organism>
<keyword evidence="4" id="KW-1185">Reference proteome</keyword>
<gene>
    <name evidence="3" type="ORF">SAMN02745216_04606</name>
</gene>
<evidence type="ECO:0000313" key="3">
    <source>
        <dbReference type="EMBL" id="SHL09558.1"/>
    </source>
</evidence>
<dbReference type="PANTHER" id="PTHR30006">
    <property type="entry name" value="THIAMINE-BINDING PERIPLASMIC PROTEIN-RELATED"/>
    <property type="match status" value="1"/>
</dbReference>
<evidence type="ECO:0000256" key="1">
    <source>
        <dbReference type="ARBA" id="ARBA00022729"/>
    </source>
</evidence>
<protein>
    <submittedName>
        <fullName evidence="3">Iron(III) transport system substrate-binding protein</fullName>
    </submittedName>
</protein>
<dbReference type="Gene3D" id="3.40.190.10">
    <property type="entry name" value="Periplasmic binding protein-like II"/>
    <property type="match status" value="2"/>
</dbReference>
<dbReference type="CDD" id="cd13518">
    <property type="entry name" value="PBP2_Fe3_thiamine_like"/>
    <property type="match status" value="1"/>
</dbReference>
<dbReference type="AlphaFoldDB" id="A0A1M6XUK8"/>
<dbReference type="STRING" id="1121393.SAMN02745216_04606"/>
<dbReference type="OrthoDB" id="9766989at2"/>
<accession>A0A1M6XUK8</accession>
<reference evidence="4" key="1">
    <citation type="submission" date="2016-11" db="EMBL/GenBank/DDBJ databases">
        <authorList>
            <person name="Varghese N."/>
            <person name="Submissions S."/>
        </authorList>
    </citation>
    <scope>NUCLEOTIDE SEQUENCE [LARGE SCALE GENOMIC DNA]</scope>
    <source>
        <strain evidence="4">DSM 16219</strain>
    </source>
</reference>
<dbReference type="PANTHER" id="PTHR30006:SF24">
    <property type="entry name" value="SLL0237 PROTEIN"/>
    <property type="match status" value="1"/>
</dbReference>
<dbReference type="InterPro" id="IPR026045">
    <property type="entry name" value="Ferric-bd"/>
</dbReference>
<dbReference type="Proteomes" id="UP000183994">
    <property type="component" value="Unassembled WGS sequence"/>
</dbReference>
<name>A0A1M6XUK8_9BACT</name>
<sequence>MKHWRILLSILLVGVLATSASAEEVVVYTSVDRMFSEPILQKFEKDTGIKVLAMYDVEASKTVGLVNRLIAEKRRPRADVFWNSEVIRTIQLLKEDVLTPYKSVYYDDFPATFKDKDGYWTGFAGRARVLLINTTMIQEKDLPPSILDFTKPEWKGKVTIAYPLFGTTAMHVAALYDYIGTEKTEAYLKGLAANDVLVVDGNSVTRDLVVQGKVPVGFTDTDDAQVAIDKGDPVQMIFPDSTGMGTLLIPNTVMMIKGAPHPETGQKLIDYLLSPETEKALQEGESAQIPLRKGSSPPGFKAMEVDYAKVADYLEPSAKFCQEIFVR</sequence>